<dbReference type="SUPFAM" id="SSF56672">
    <property type="entry name" value="DNA/RNA polymerases"/>
    <property type="match status" value="1"/>
</dbReference>
<feature type="compositionally biased region" description="Low complexity" evidence="1">
    <location>
        <begin position="98"/>
        <end position="112"/>
    </location>
</feature>
<sequence length="2137" mass="233205">MFGSETCGVSSHVKKGFVAVDAYYVPAKSKSILQWPFVTRKHVKLARATQLATVFAPTEVHLESIHSLYDAHPQFLTELVLEPPIRSLLNAPDPVGTRASGSRSSSFGSRGSKVSHTSAAASGTNLHLSMEASTASGDVKTLVIPQVIPSASDADSSDEDRSHSSDSGSIRSDGRVARAFVEFGPVKAHLPDTEYTEDVDSAGEPWVRSDIALRQAVSILAAKLEHLANITWSGFQQRAASMAELRSHVDSLRSSLNALFSDVNGTWDREDTYDEFGSLWDGIMHVSAVIGDLTVQCSSARDTAQHALEQAAASDVDLSTEMAEVADGFQAIVSRLESLELNPAPAPAASARPTSRQLPIGGTTLISGTLSEGAARMEGLFPVSNSSITCIGPSVFHPNKAARRGLSPEEMLRLFDVPMAVDSVLLATRWSLSRGPAPFEEALPATIWAWILRTLWGNDGGVISLSLGSVVQNVESSPADNSAGAPSPDEPAPPLTSTASSNGHTTTGLSNGPSTAAPPSPPSTTPDSLAASSAKSPITAPTRAPAAPSAKSPLTAPTRAPVEPPPTPSSLPPVPAPATAPAVLQTALNPAWFQEDNAVSLHSMDNEPDDDGSIATDSIPDLVAREIDDDESTVASSIPDLLARYDSESDDESSCGEEHSAAFSFANESDCDSLMHRGLNKRRDAGSTATTDLLSLCSGSTGSLVSTDNSSTSSNGAWKFADLPDDASTDSCLSFDTASSSSVSSVSSLGSVSTLPTVVHVQSTITTPSEETLKAVRLATIGKKAVRADDAAVPVALWDMRIHGDQPIADRTKAFSGFRAFGRRLFLRAIYNDCMETLAKEFGACWPSMPRTVDGRPTKLAWRLQGIRNLLWYVDNTNFFEYKCGSKTYYFRFPLYYRKMVRDGCRIFFEHPGPEASPAELKRTQPKFRDPAVKAEMHKKVMKVKKRRYLLGTTLENLKSIIKYFAVPKGDSDVRIVYDATASGLNDCVWSPSFWLPTIDSLIRALDVDSWMADRDIGDMFLNFELHHSAWPLCGVDLAPVLDPAEAAGVQRWYHWVRNLMGFKPSPWSSIRTALVSEEVIKGDRHDIANPFHWEKVVLNPPGPGYVPTKPWVYKVRMDSSMASDMFTFVDDERVTGATEELTWQASHTVGGKQAYLGIQDAARKVGPCSQTPRAWAGAVVHVVPDLGVCVLTSEEKWLKLKHIVGKYLALVLSGEEELNHKDLLSDRGFLVYVTRAYPGMVPYLKGFHLTIEMWRGNRDAEGWKLPSKALESAMIRDIDLGPMDDDAAELAYLMRKKATMVARAPESGTTKIAPRLLSDLRALQALTSTPLPPLRVVRPTRVVQVLYGFADASGKGLGSTVQGYPARALVESASNPRFRVGVWGRDDEAESSNFRELANLVLTVEEEAAAGHLTRAEFYLFTDNSTAESAFYKGSSTSPKLHALILRLRKLELLYGLILHIIHVSGKRMIAQGTDGCSRGVLLEGVMAGEDMLSFVDLGKSALDRSPTLLPWIQSWCLDSSVQPLSPEGWYEGGHGIIGGTRDKHNVWIPDHEPAGQTHLWAPSPAAADAALEELLKARHKRTDTFHVVVIPRLLTPRWRRLFHKAADCCFTVAPGTALGSSDEPHSWWTWEGNCIACARNVKPMQGIFCANFASSRGDWPPCRQAWHGQCYECLGQGLFPLAVLHDDNASEWVRQRKRATRLNAAGDGAHAVIPFQCELCWSRNLTSADLQLPRDLRFQQCIRRANLDAFAGKAKTTIASHVRGVKRAVDLSTMLRKPPSVSQTLRGPMPVDDPVGMSLAIEMLMYSICVTGRIKDHIQFDTMRKLRSTFSRSWDSSPAGVAEGAAFSRGTGKVRMTSCPSQSQWFTDFLLGAQDRMGYDTKKQLPLPIKAIVKMLELVRQDLDEREAAESALLLRFGALVAILTAASLRGHEGFYLDVAATKAHLADGTNGVLPEKFTKHRILLEDEISALPTVCICLMGKFKGETGERYHSIILANESMSGLTVRWWVEALISLCDEEGKAKGFAFDEADDTPPDSAEYNALFRQYLQRLQESHQDLFSAKEDITRYGISRSLRKSAVTRAGKAGMTEMEVSAVNRWRTVEKAKGSRPKHNMLTHYTDARALAPMTWKYSYVL</sequence>
<protein>
    <recommendedName>
        <fullName evidence="4">Calmodulin</fullName>
    </recommendedName>
</protein>
<organism evidence="2 3">
    <name type="scientific">Cyclotella atomus</name>
    <dbReference type="NCBI Taxonomy" id="382360"/>
    <lineage>
        <taxon>Eukaryota</taxon>
        <taxon>Sar</taxon>
        <taxon>Stramenopiles</taxon>
        <taxon>Ochrophyta</taxon>
        <taxon>Bacillariophyta</taxon>
        <taxon>Coscinodiscophyceae</taxon>
        <taxon>Thalassiosirophycidae</taxon>
        <taxon>Stephanodiscales</taxon>
        <taxon>Stephanodiscaceae</taxon>
        <taxon>Cyclotella</taxon>
    </lineage>
</organism>
<keyword evidence="3" id="KW-1185">Reference proteome</keyword>
<dbReference type="PANTHER" id="PTHR24216">
    <property type="entry name" value="PAXILLIN-RELATED"/>
    <property type="match status" value="1"/>
</dbReference>
<accession>A0ABD3NW93</accession>
<dbReference type="EMBL" id="JALLPJ020000948">
    <property type="protein sequence ID" value="KAL3779211.1"/>
    <property type="molecule type" value="Genomic_DNA"/>
</dbReference>
<feature type="compositionally biased region" description="Polar residues" evidence="1">
    <location>
        <begin position="495"/>
        <end position="512"/>
    </location>
</feature>
<feature type="region of interest" description="Disordered" evidence="1">
    <location>
        <begin position="90"/>
        <end position="120"/>
    </location>
</feature>
<reference evidence="2 3" key="1">
    <citation type="submission" date="2024-10" db="EMBL/GenBank/DDBJ databases">
        <title>Updated reference genomes for cyclostephanoid diatoms.</title>
        <authorList>
            <person name="Roberts W.R."/>
            <person name="Alverson A.J."/>
        </authorList>
    </citation>
    <scope>NUCLEOTIDE SEQUENCE [LARGE SCALE GENOMIC DNA]</scope>
    <source>
        <strain evidence="2 3">AJA010-31</strain>
    </source>
</reference>
<evidence type="ECO:0000313" key="3">
    <source>
        <dbReference type="Proteomes" id="UP001530400"/>
    </source>
</evidence>
<proteinExistence type="predicted"/>
<feature type="region of interest" description="Disordered" evidence="1">
    <location>
        <begin position="475"/>
        <end position="578"/>
    </location>
</feature>
<evidence type="ECO:0000313" key="2">
    <source>
        <dbReference type="EMBL" id="KAL3779211.1"/>
    </source>
</evidence>
<dbReference type="InterPro" id="IPR043502">
    <property type="entry name" value="DNA/RNA_pol_sf"/>
</dbReference>
<dbReference type="Proteomes" id="UP001530400">
    <property type="component" value="Unassembled WGS sequence"/>
</dbReference>
<comment type="caution">
    <text evidence="2">The sequence shown here is derived from an EMBL/GenBank/DDBJ whole genome shotgun (WGS) entry which is preliminary data.</text>
</comment>
<feature type="compositionally biased region" description="Pro residues" evidence="1">
    <location>
        <begin position="562"/>
        <end position="578"/>
    </location>
</feature>
<feature type="region of interest" description="Disordered" evidence="1">
    <location>
        <begin position="625"/>
        <end position="660"/>
    </location>
</feature>
<evidence type="ECO:0000256" key="1">
    <source>
        <dbReference type="SAM" id="MobiDB-lite"/>
    </source>
</evidence>
<gene>
    <name evidence="2" type="ORF">ACHAWO_012855</name>
</gene>
<feature type="compositionally biased region" description="Low complexity" evidence="1">
    <location>
        <begin position="525"/>
        <end position="561"/>
    </location>
</feature>
<name>A0ABD3NW93_9STRA</name>
<feature type="region of interest" description="Disordered" evidence="1">
    <location>
        <begin position="149"/>
        <end position="171"/>
    </location>
</feature>
<evidence type="ECO:0008006" key="4">
    <source>
        <dbReference type="Google" id="ProtNLM"/>
    </source>
</evidence>